<feature type="compositionally biased region" description="Low complexity" evidence="7">
    <location>
        <begin position="80"/>
        <end position="89"/>
    </location>
</feature>
<dbReference type="GO" id="GO:0001786">
    <property type="term" value="F:phosphatidylserine binding"/>
    <property type="evidence" value="ECO:0007669"/>
    <property type="project" value="TreeGrafter"/>
</dbReference>
<evidence type="ECO:0000313" key="9">
    <source>
        <dbReference type="Proteomes" id="UP001153636"/>
    </source>
</evidence>
<dbReference type="Pfam" id="PF00191">
    <property type="entry name" value="Annexin"/>
    <property type="match status" value="4"/>
</dbReference>
<feature type="compositionally biased region" description="Low complexity" evidence="7">
    <location>
        <begin position="46"/>
        <end position="65"/>
    </location>
</feature>
<dbReference type="GO" id="GO:0005737">
    <property type="term" value="C:cytoplasm"/>
    <property type="evidence" value="ECO:0007669"/>
    <property type="project" value="TreeGrafter"/>
</dbReference>
<evidence type="ECO:0000256" key="2">
    <source>
        <dbReference type="ARBA" id="ARBA00022737"/>
    </source>
</evidence>
<feature type="compositionally biased region" description="Gly residues" evidence="7">
    <location>
        <begin position="90"/>
        <end position="122"/>
    </location>
</feature>
<dbReference type="InterPro" id="IPR018502">
    <property type="entry name" value="Annexin_repeat"/>
</dbReference>
<dbReference type="AlphaFoldDB" id="A0A9P0G8K2"/>
<dbReference type="FunFam" id="1.10.220.10:FF:000002">
    <property type="entry name" value="Annexin"/>
    <property type="match status" value="1"/>
</dbReference>
<dbReference type="InterPro" id="IPR037104">
    <property type="entry name" value="Annexin_sf"/>
</dbReference>
<dbReference type="GO" id="GO:0005886">
    <property type="term" value="C:plasma membrane"/>
    <property type="evidence" value="ECO:0007669"/>
    <property type="project" value="TreeGrafter"/>
</dbReference>
<dbReference type="GO" id="GO:0005509">
    <property type="term" value="F:calcium ion binding"/>
    <property type="evidence" value="ECO:0007669"/>
    <property type="project" value="InterPro"/>
</dbReference>
<feature type="compositionally biased region" description="Low complexity" evidence="7">
    <location>
        <begin position="124"/>
        <end position="138"/>
    </location>
</feature>
<evidence type="ECO:0000313" key="8">
    <source>
        <dbReference type="EMBL" id="CAH1100895.1"/>
    </source>
</evidence>
<organism evidence="8 9">
    <name type="scientific">Psylliodes chrysocephalus</name>
    <dbReference type="NCBI Taxonomy" id="3402493"/>
    <lineage>
        <taxon>Eukaryota</taxon>
        <taxon>Metazoa</taxon>
        <taxon>Ecdysozoa</taxon>
        <taxon>Arthropoda</taxon>
        <taxon>Hexapoda</taxon>
        <taxon>Insecta</taxon>
        <taxon>Pterygota</taxon>
        <taxon>Neoptera</taxon>
        <taxon>Endopterygota</taxon>
        <taxon>Coleoptera</taxon>
        <taxon>Polyphaga</taxon>
        <taxon>Cucujiformia</taxon>
        <taxon>Chrysomeloidea</taxon>
        <taxon>Chrysomelidae</taxon>
        <taxon>Galerucinae</taxon>
        <taxon>Alticini</taxon>
        <taxon>Psylliodes</taxon>
    </lineage>
</organism>
<sequence>MSYPGYNPYQQGSAPGAPPYTQQPHGGAPSYPQINPNSFGYPSNIPMQMPQPMQMPTYPPTTGGYPPSGGGYPPSGGGYPPSSGGYPQSSGGGFPTSGGGYPSSGGGYPPSGGGYPSSGGGYAPNTYPGTAPGAPPSGHGHGYQGPQGPYGGVSYTHQSTVGHAPNKPKRTPTVVPANPFNPNDDAQVLRKAMKGFGTDEKAIINVLARRTNQQRLQIAIAFKTLFGKDLIKDLKSELTGNFENLVVAMMTPLPEFYAKELHDAMSGIGTEEDVLIEVLCTMSNQEIMVIREAYHKLYFRPLEEDLRGDTSGTFKRMMVSLCTANRDESMTTDHHAAQADAAALLTAGELRLGTDESTFNAILCQRNYAQLGLIFHEYEQMSGNNIEDSIKREFSGNSEEGFLAIVRAIKDQSAFFARMIHHAVSGAGTDDKSLIRLIVTRCEIDMDTIKRAYESKYGESLGEAIKDDASGDYKKCLLALIGEY</sequence>
<dbReference type="FunFam" id="1.10.220.10:FF:000010">
    <property type="entry name" value="Annexin"/>
    <property type="match status" value="1"/>
</dbReference>
<dbReference type="SMART" id="SM00335">
    <property type="entry name" value="ANX"/>
    <property type="match status" value="4"/>
</dbReference>
<feature type="compositionally biased region" description="Gly residues" evidence="7">
    <location>
        <begin position="139"/>
        <end position="151"/>
    </location>
</feature>
<keyword evidence="5 6" id="KW-0111">Calcium/phospholipid-binding</keyword>
<evidence type="ECO:0000256" key="5">
    <source>
        <dbReference type="ARBA" id="ARBA00023302"/>
    </source>
</evidence>
<keyword evidence="3 6" id="KW-0106">Calcium</keyword>
<feature type="region of interest" description="Disordered" evidence="7">
    <location>
        <begin position="1"/>
        <end position="182"/>
    </location>
</feature>
<dbReference type="Gene3D" id="1.10.220.10">
    <property type="entry name" value="Annexin"/>
    <property type="match status" value="4"/>
</dbReference>
<evidence type="ECO:0000256" key="1">
    <source>
        <dbReference type="ARBA" id="ARBA00007831"/>
    </source>
</evidence>
<evidence type="ECO:0000256" key="6">
    <source>
        <dbReference type="RuleBase" id="RU003540"/>
    </source>
</evidence>
<feature type="compositionally biased region" description="Polar residues" evidence="7">
    <location>
        <begin position="32"/>
        <end position="41"/>
    </location>
</feature>
<dbReference type="GO" id="GO:0005634">
    <property type="term" value="C:nucleus"/>
    <property type="evidence" value="ECO:0007669"/>
    <property type="project" value="TreeGrafter"/>
</dbReference>
<dbReference type="InterPro" id="IPR001464">
    <property type="entry name" value="Annexin"/>
</dbReference>
<name>A0A9P0G8K2_9CUCU</name>
<dbReference type="PROSITE" id="PS00223">
    <property type="entry name" value="ANNEXIN_1"/>
    <property type="match status" value="2"/>
</dbReference>
<dbReference type="InterPro" id="IPR018252">
    <property type="entry name" value="Annexin_repeat_CS"/>
</dbReference>
<dbReference type="EMBL" id="OV651822">
    <property type="protein sequence ID" value="CAH1100895.1"/>
    <property type="molecule type" value="Genomic_DNA"/>
</dbReference>
<dbReference type="GO" id="GO:0005544">
    <property type="term" value="F:calcium-dependent phospholipid binding"/>
    <property type="evidence" value="ECO:0007669"/>
    <property type="project" value="UniProtKB-KW"/>
</dbReference>
<keyword evidence="2 6" id="KW-0677">Repeat</keyword>
<reference evidence="8" key="1">
    <citation type="submission" date="2022-01" db="EMBL/GenBank/DDBJ databases">
        <authorList>
            <person name="King R."/>
        </authorList>
    </citation>
    <scope>NUCLEOTIDE SEQUENCE</scope>
</reference>
<evidence type="ECO:0000256" key="7">
    <source>
        <dbReference type="SAM" id="MobiDB-lite"/>
    </source>
</evidence>
<evidence type="ECO:0000256" key="3">
    <source>
        <dbReference type="ARBA" id="ARBA00022837"/>
    </source>
</evidence>
<keyword evidence="4 6" id="KW-0041">Annexin</keyword>
<dbReference type="FunFam" id="1.10.220.10:FF:000001">
    <property type="entry name" value="Annexin"/>
    <property type="match status" value="1"/>
</dbReference>
<proteinExistence type="inferred from homology"/>
<gene>
    <name evidence="8" type="ORF">PSYICH_LOCUS1839</name>
</gene>
<evidence type="ECO:0000256" key="4">
    <source>
        <dbReference type="ARBA" id="ARBA00023216"/>
    </source>
</evidence>
<dbReference type="Proteomes" id="UP001153636">
    <property type="component" value="Chromosome 10"/>
</dbReference>
<accession>A0A9P0G8K2</accession>
<comment type="similarity">
    <text evidence="1 6">Belongs to the annexin family.</text>
</comment>
<protein>
    <recommendedName>
        <fullName evidence="6">Annexin</fullName>
    </recommendedName>
</protein>
<comment type="domain">
    <text evidence="6">A pair of annexin repeats may form one binding site for calcium and phospholipid.</text>
</comment>
<dbReference type="OrthoDB" id="37886at2759"/>
<dbReference type="FunFam" id="1.10.220.10:FF:000004">
    <property type="entry name" value="Annexin"/>
    <property type="match status" value="1"/>
</dbReference>
<dbReference type="PRINTS" id="PR00196">
    <property type="entry name" value="ANNEXIN"/>
</dbReference>
<dbReference type="PANTHER" id="PTHR10502:SF102">
    <property type="entry name" value="ANNEXIN B11"/>
    <property type="match status" value="1"/>
</dbReference>
<dbReference type="PANTHER" id="PTHR10502">
    <property type="entry name" value="ANNEXIN"/>
    <property type="match status" value="1"/>
</dbReference>
<dbReference type="GO" id="GO:0012506">
    <property type="term" value="C:vesicle membrane"/>
    <property type="evidence" value="ECO:0007669"/>
    <property type="project" value="TreeGrafter"/>
</dbReference>
<feature type="compositionally biased region" description="Gly residues" evidence="7">
    <location>
        <begin position="66"/>
        <end position="79"/>
    </location>
</feature>
<dbReference type="SUPFAM" id="SSF47874">
    <property type="entry name" value="Annexin"/>
    <property type="match status" value="1"/>
</dbReference>
<dbReference type="PROSITE" id="PS51897">
    <property type="entry name" value="ANNEXIN_2"/>
    <property type="match status" value="4"/>
</dbReference>
<keyword evidence="9" id="KW-1185">Reference proteome</keyword>